<protein>
    <recommendedName>
        <fullName evidence="11">G-protein coupled receptors family 1 profile domain-containing protein</fullName>
    </recommendedName>
</protein>
<dbReference type="PANTHER" id="PTHR24238:SF57">
    <property type="entry name" value="G-PROTEIN COUPLED RECEPTOR 83"/>
    <property type="match status" value="1"/>
</dbReference>
<reference evidence="12 13" key="1">
    <citation type="submission" date="2013-11" db="EMBL/GenBank/DDBJ databases">
        <title>Opisthorchis viverrini - life in the bile duct.</title>
        <authorList>
            <person name="Young N.D."/>
            <person name="Nagarajan N."/>
            <person name="Lin S.J."/>
            <person name="Korhonen P.K."/>
            <person name="Jex A.R."/>
            <person name="Hall R.S."/>
            <person name="Safavi-Hemami H."/>
            <person name="Kaewkong W."/>
            <person name="Bertrand D."/>
            <person name="Gao S."/>
            <person name="Seet Q."/>
            <person name="Wongkham S."/>
            <person name="Teh B.T."/>
            <person name="Wongkham C."/>
            <person name="Intapan P.M."/>
            <person name="Maleewong W."/>
            <person name="Yang X."/>
            <person name="Hu M."/>
            <person name="Wang Z."/>
            <person name="Hofmann A."/>
            <person name="Sternberg P.W."/>
            <person name="Tan P."/>
            <person name="Wang J."/>
            <person name="Gasser R.B."/>
        </authorList>
    </citation>
    <scope>NUCLEOTIDE SEQUENCE [LARGE SCALE GENOMIC DNA]</scope>
</reference>
<evidence type="ECO:0000313" key="12">
    <source>
        <dbReference type="EMBL" id="KER22337.1"/>
    </source>
</evidence>
<dbReference type="GO" id="GO:0005886">
    <property type="term" value="C:plasma membrane"/>
    <property type="evidence" value="ECO:0007669"/>
    <property type="project" value="UniProtKB-SubCell"/>
</dbReference>
<dbReference type="SUPFAM" id="SSF81321">
    <property type="entry name" value="Family A G protein-coupled receptor-like"/>
    <property type="match status" value="1"/>
</dbReference>
<feature type="transmembrane region" description="Helical" evidence="10">
    <location>
        <begin position="327"/>
        <end position="350"/>
    </location>
</feature>
<dbReference type="AlphaFoldDB" id="A0A074Z9T6"/>
<dbReference type="InterPro" id="IPR000276">
    <property type="entry name" value="GPCR_Rhodpsn"/>
</dbReference>
<evidence type="ECO:0000256" key="3">
    <source>
        <dbReference type="ARBA" id="ARBA00022475"/>
    </source>
</evidence>
<feature type="transmembrane region" description="Helical" evidence="10">
    <location>
        <begin position="176"/>
        <end position="198"/>
    </location>
</feature>
<evidence type="ECO:0000256" key="8">
    <source>
        <dbReference type="ARBA" id="ARBA00023170"/>
    </source>
</evidence>
<dbReference type="Pfam" id="PF00001">
    <property type="entry name" value="7tm_1"/>
    <property type="match status" value="1"/>
</dbReference>
<evidence type="ECO:0000256" key="2">
    <source>
        <dbReference type="ARBA" id="ARBA00010663"/>
    </source>
</evidence>
<evidence type="ECO:0000256" key="1">
    <source>
        <dbReference type="ARBA" id="ARBA00004651"/>
    </source>
</evidence>
<keyword evidence="5 10" id="KW-1133">Transmembrane helix</keyword>
<dbReference type="KEGG" id="ovi:T265_09554"/>
<feature type="domain" description="G-protein coupled receptors family 1 profile" evidence="11">
    <location>
        <begin position="152"/>
        <end position="437"/>
    </location>
</feature>
<evidence type="ECO:0000256" key="7">
    <source>
        <dbReference type="ARBA" id="ARBA00023136"/>
    </source>
</evidence>
<evidence type="ECO:0000256" key="4">
    <source>
        <dbReference type="ARBA" id="ARBA00022692"/>
    </source>
</evidence>
<evidence type="ECO:0000256" key="10">
    <source>
        <dbReference type="SAM" id="Phobius"/>
    </source>
</evidence>
<dbReference type="CTD" id="20323723"/>
<accession>A0A074Z9T6</accession>
<dbReference type="Gene3D" id="1.20.1070.10">
    <property type="entry name" value="Rhodopsin 7-helix transmembrane proteins"/>
    <property type="match status" value="1"/>
</dbReference>
<keyword evidence="13" id="KW-1185">Reference proteome</keyword>
<dbReference type="InterPro" id="IPR000611">
    <property type="entry name" value="NPY_rcpt"/>
</dbReference>
<keyword evidence="6" id="KW-0297">G-protein coupled receptor</keyword>
<dbReference type="PANTHER" id="PTHR24238">
    <property type="entry name" value="G-PROTEIN COUPLED RECEPTOR"/>
    <property type="match status" value="1"/>
</dbReference>
<dbReference type="OrthoDB" id="10053194at2759"/>
<feature type="transmembrane region" description="Helical" evidence="10">
    <location>
        <begin position="381"/>
        <end position="401"/>
    </location>
</feature>
<feature type="transmembrane region" description="Helical" evidence="10">
    <location>
        <begin position="22"/>
        <end position="49"/>
    </location>
</feature>
<dbReference type="GeneID" id="20323723"/>
<keyword evidence="9" id="KW-0807">Transducer</keyword>
<dbReference type="Proteomes" id="UP000054324">
    <property type="component" value="Unassembled WGS sequence"/>
</dbReference>
<proteinExistence type="inferred from homology"/>
<dbReference type="InterPro" id="IPR017452">
    <property type="entry name" value="GPCR_Rhodpsn_7TM"/>
</dbReference>
<keyword evidence="3" id="KW-1003">Cell membrane</keyword>
<evidence type="ECO:0000259" key="11">
    <source>
        <dbReference type="PROSITE" id="PS50262"/>
    </source>
</evidence>
<gene>
    <name evidence="12" type="ORF">T265_09554</name>
</gene>
<evidence type="ECO:0000313" key="13">
    <source>
        <dbReference type="Proteomes" id="UP000054324"/>
    </source>
</evidence>
<evidence type="ECO:0000256" key="5">
    <source>
        <dbReference type="ARBA" id="ARBA00022989"/>
    </source>
</evidence>
<feature type="transmembrane region" description="Helical" evidence="10">
    <location>
        <begin position="256"/>
        <end position="276"/>
    </location>
</feature>
<dbReference type="EMBL" id="KL596905">
    <property type="protein sequence ID" value="KER22337.1"/>
    <property type="molecule type" value="Genomic_DNA"/>
</dbReference>
<dbReference type="PROSITE" id="PS50262">
    <property type="entry name" value="G_PROTEIN_RECEP_F1_2"/>
    <property type="match status" value="1"/>
</dbReference>
<dbReference type="RefSeq" id="XP_009173924.1">
    <property type="nucleotide sequence ID" value="XM_009175660.1"/>
</dbReference>
<comment type="subcellular location">
    <subcellularLocation>
        <location evidence="1">Cell membrane</location>
        <topology evidence="1">Multi-pass membrane protein</topology>
    </subcellularLocation>
</comment>
<keyword evidence="7 10" id="KW-0472">Membrane</keyword>
<organism evidence="12 13">
    <name type="scientific">Opisthorchis viverrini</name>
    <name type="common">Southeast Asian liver fluke</name>
    <dbReference type="NCBI Taxonomy" id="6198"/>
    <lineage>
        <taxon>Eukaryota</taxon>
        <taxon>Metazoa</taxon>
        <taxon>Spiralia</taxon>
        <taxon>Lophotrochozoa</taxon>
        <taxon>Platyhelminthes</taxon>
        <taxon>Trematoda</taxon>
        <taxon>Digenea</taxon>
        <taxon>Opisthorchiida</taxon>
        <taxon>Opisthorchiata</taxon>
        <taxon>Opisthorchiidae</taxon>
        <taxon>Opisthorchis</taxon>
    </lineage>
</organism>
<feature type="transmembrane region" description="Helical" evidence="10">
    <location>
        <begin position="218"/>
        <end position="244"/>
    </location>
</feature>
<dbReference type="GO" id="GO:0004983">
    <property type="term" value="F:neuropeptide Y receptor activity"/>
    <property type="evidence" value="ECO:0007669"/>
    <property type="project" value="InterPro"/>
</dbReference>
<name>A0A074Z9T6_OPIVI</name>
<evidence type="ECO:0000256" key="9">
    <source>
        <dbReference type="ARBA" id="ARBA00023224"/>
    </source>
</evidence>
<dbReference type="PRINTS" id="PR01012">
    <property type="entry name" value="NRPEPTIDEYR"/>
</dbReference>
<comment type="similarity">
    <text evidence="2">Belongs to the G-protein coupled receptor 1 family.</text>
</comment>
<keyword evidence="8" id="KW-0675">Receptor</keyword>
<keyword evidence="4 10" id="KW-0812">Transmembrane</keyword>
<sequence>MNTNDTLVRRWVMISHFELWEIVLFTVLFSLLVIVAVIGNAIVCILLRFRYMRCARYLKSLCNREARKLIGTGIYREYVTDNLWADECASSQHECSCGKMGIASTPGRVVIFKNTESRPGSLEGSTGALTGNITIVQPSLNSNAQDKSKNRYNELVRALSTKHRNRSGRGVSITSLFLFNLSLADFLMAILCIPPYIVTEIAAFYWPFGEPLCKIINYSQGVSIFVSSLTHVVISLDRFVLVYFPLRPRIRYRTAVGLLFGVWLLASLIPLPIMIVNRVRLSKTGSRCVEDWSLLFSNLTTKGKVPNMEYFLSIFDGQLTIELRSTYTVILMILQYFVPLGVICGTYAAIAVRVSGMQTPGERDLNRDQNLIRARKKMIKMLMTVAIMYGLSHLPHHILYLHGSIHREFWRNSWAVRLWALATLLRDSSTCYNPFIYAWVNKTFRKDVHHLLALSCLPCAMLKQKCRSCCSGQQRVPTMSGHPLPVDGSSSVAAQRRQLCRVSHNHHQLSLPLRRNVHVDQKTSITTMRSFNNHDRPITSK</sequence>
<dbReference type="PRINTS" id="PR00237">
    <property type="entry name" value="GPCRRHODOPSN"/>
</dbReference>
<evidence type="ECO:0000256" key="6">
    <source>
        <dbReference type="ARBA" id="ARBA00023040"/>
    </source>
</evidence>